<evidence type="ECO:0000259" key="6">
    <source>
        <dbReference type="Pfam" id="PF03725"/>
    </source>
</evidence>
<dbReference type="AlphaFoldDB" id="D7DAA0"/>
<dbReference type="FunFam" id="3.30.230.70:FF:000017">
    <property type="entry name" value="Exosome complex component Rrp42"/>
    <property type="match status" value="1"/>
</dbReference>
<gene>
    <name evidence="4" type="primary">rrp42</name>
    <name evidence="7" type="ordered locus">Shell_1609</name>
</gene>
<comment type="subunit">
    <text evidence="4">Component of the archaeal exosome complex. Forms a hexameric ring-like arrangement composed of 3 Rrp41-Rrp42 heterodimers. The hexameric ring associates with a trimer of Rrp4 and/or Csl4 subunits.</text>
</comment>
<dbReference type="Pfam" id="PF03725">
    <property type="entry name" value="RNase_PH_C"/>
    <property type="match status" value="1"/>
</dbReference>
<dbReference type="GO" id="GO:0035925">
    <property type="term" value="F:mRNA 3'-UTR AU-rich region binding"/>
    <property type="evidence" value="ECO:0007669"/>
    <property type="project" value="TreeGrafter"/>
</dbReference>
<accession>D7DAA0</accession>
<feature type="domain" description="Exoribonuclease phosphorolytic" evidence="6">
    <location>
        <begin position="198"/>
        <end position="261"/>
    </location>
</feature>
<dbReference type="OrthoDB" id="30932at2157"/>
<comment type="similarity">
    <text evidence="4">Belongs to the RNase PH family. Rrp42 subfamily.</text>
</comment>
<sequence length="285" mass="31770">MSLTPTRQPIVPKIKHETIKKLLKQGERIDGRKLDEYRPIEVFLNPIPKAEGSAAVKLGNTFVITGVKLEIGTPYSDRPNEGVLQVHAEFVPLASPTFEPGPPDENAIETARVIDRSLREPKAIRLEDLVVIPGKKVWLIFNDLYLIDHYGNIIDTGMLSTMLALNMTKIPRIVSIEDENVVIDKTVKEAPLPLNLNVVTVTLGIIDDIIIVDPNIDEELVVDSRITFAIDETNRIVGIQKMGMKGIKPKMIDQLVDIALKKASELHGLLREVLNNPNTYIKTLV</sequence>
<dbReference type="SUPFAM" id="SSF54211">
    <property type="entry name" value="Ribosomal protein S5 domain 2-like"/>
    <property type="match status" value="1"/>
</dbReference>
<dbReference type="Pfam" id="PF01138">
    <property type="entry name" value="RNase_PH"/>
    <property type="match status" value="1"/>
</dbReference>
<dbReference type="HAMAP" id="MF_00622">
    <property type="entry name" value="Exosome_Rrp42"/>
    <property type="match status" value="1"/>
</dbReference>
<dbReference type="Gene3D" id="3.30.230.70">
    <property type="entry name" value="GHMP Kinase, N-terminal domain"/>
    <property type="match status" value="1"/>
</dbReference>
<dbReference type="PANTHER" id="PTHR11097:SF8">
    <property type="entry name" value="EXOSOME COMPLEX COMPONENT RRP42"/>
    <property type="match status" value="1"/>
</dbReference>
<reference evidence="8" key="1">
    <citation type="submission" date="2010-05" db="EMBL/GenBank/DDBJ databases">
        <title>Complete sequence of Staphylothermus hellenicus DSM 12710.</title>
        <authorList>
            <consortium name="US DOE Joint Genome Institute"/>
            <person name="Lucas S."/>
            <person name="Copeland A."/>
            <person name="Lapidus A."/>
            <person name="Cheng J.-F."/>
            <person name="Bruce D."/>
            <person name="Goodwin L."/>
            <person name="Pitluck S."/>
            <person name="Davenport K."/>
            <person name="Detter J.C."/>
            <person name="Han C."/>
            <person name="Tapia R."/>
            <person name="Larimer F."/>
            <person name="Land M."/>
            <person name="Hauser L."/>
            <person name="Kyrpides N."/>
            <person name="Mikhailova N."/>
            <person name="Anderson I.J."/>
            <person name="Woyke T."/>
        </authorList>
    </citation>
    <scope>NUCLEOTIDE SEQUENCE [LARGE SCALE GENOMIC DNA]</scope>
    <source>
        <strain evidence="8">DSM 12710 / JCM 10830 / BK20S6-10-b1 / P8</strain>
    </source>
</reference>
<keyword evidence="3 4" id="KW-0271">Exosome</keyword>
<dbReference type="EMBL" id="CP002051">
    <property type="protein sequence ID" value="ADI32696.1"/>
    <property type="molecule type" value="Genomic_DNA"/>
</dbReference>
<dbReference type="GeneID" id="9234902"/>
<dbReference type="PANTHER" id="PTHR11097">
    <property type="entry name" value="EXOSOME COMPLEX EXONUCLEASE RIBOSOMAL RNA PROCESSING PROTEIN"/>
    <property type="match status" value="1"/>
</dbReference>
<dbReference type="GO" id="GO:0016075">
    <property type="term" value="P:rRNA catabolic process"/>
    <property type="evidence" value="ECO:0007669"/>
    <property type="project" value="TreeGrafter"/>
</dbReference>
<evidence type="ECO:0000256" key="3">
    <source>
        <dbReference type="ARBA" id="ARBA00022835"/>
    </source>
</evidence>
<dbReference type="RefSeq" id="WP_013143893.1">
    <property type="nucleotide sequence ID" value="NC_014205.1"/>
</dbReference>
<dbReference type="GO" id="GO:0000177">
    <property type="term" value="C:cytoplasmic exosome (RNase complex)"/>
    <property type="evidence" value="ECO:0007669"/>
    <property type="project" value="TreeGrafter"/>
</dbReference>
<dbReference type="STRING" id="591019.Shell_1609"/>
<dbReference type="InterPro" id="IPR036345">
    <property type="entry name" value="ExoRNase_PH_dom2_sf"/>
</dbReference>
<dbReference type="InterPro" id="IPR020568">
    <property type="entry name" value="Ribosomal_Su5_D2-typ_SF"/>
</dbReference>
<dbReference type="SUPFAM" id="SSF55666">
    <property type="entry name" value="Ribonuclease PH domain 2-like"/>
    <property type="match status" value="1"/>
</dbReference>
<dbReference type="NCBIfam" id="NF003282">
    <property type="entry name" value="PRK04282.1-1"/>
    <property type="match status" value="1"/>
</dbReference>
<proteinExistence type="inferred from homology"/>
<name>D7DAA0_STAHD</name>
<evidence type="ECO:0000256" key="4">
    <source>
        <dbReference type="HAMAP-Rule" id="MF_00622"/>
    </source>
</evidence>
<dbReference type="eggNOG" id="arCOG01574">
    <property type="taxonomic scope" value="Archaea"/>
</dbReference>
<evidence type="ECO:0000259" key="5">
    <source>
        <dbReference type="Pfam" id="PF01138"/>
    </source>
</evidence>
<dbReference type="Proteomes" id="UP000002573">
    <property type="component" value="Chromosome"/>
</dbReference>
<dbReference type="InterPro" id="IPR015847">
    <property type="entry name" value="ExoRNase_PH_dom2"/>
</dbReference>
<dbReference type="KEGG" id="shc:Shell_1609"/>
<organism evidence="7 8">
    <name type="scientific">Staphylothermus hellenicus (strain DSM 12710 / JCM 10830 / BK20S6-10-b1 / P8)</name>
    <dbReference type="NCBI Taxonomy" id="591019"/>
    <lineage>
        <taxon>Archaea</taxon>
        <taxon>Thermoproteota</taxon>
        <taxon>Thermoprotei</taxon>
        <taxon>Desulfurococcales</taxon>
        <taxon>Desulfurococcaceae</taxon>
        <taxon>Staphylothermus</taxon>
    </lineage>
</organism>
<comment type="subcellular location">
    <subcellularLocation>
        <location evidence="1 4">Cytoplasm</location>
    </subcellularLocation>
</comment>
<protein>
    <recommendedName>
        <fullName evidence="4">Exosome complex component Rrp42</fullName>
    </recommendedName>
</protein>
<keyword evidence="2 4" id="KW-0963">Cytoplasm</keyword>
<evidence type="ECO:0000256" key="2">
    <source>
        <dbReference type="ARBA" id="ARBA00022490"/>
    </source>
</evidence>
<dbReference type="InterPro" id="IPR020869">
    <property type="entry name" value="Rrp42_archaea"/>
</dbReference>
<dbReference type="HOGENOM" id="CLU_038194_0_0_2"/>
<evidence type="ECO:0000256" key="1">
    <source>
        <dbReference type="ARBA" id="ARBA00004496"/>
    </source>
</evidence>
<comment type="function">
    <text evidence="4">Non-catalytic component of the exosome, which is a complex involved in RNA degradation. Contributes to the structuring of the Rrp41 active site.</text>
</comment>
<evidence type="ECO:0000313" key="7">
    <source>
        <dbReference type="EMBL" id="ADI32696.1"/>
    </source>
</evidence>
<dbReference type="CDD" id="cd11365">
    <property type="entry name" value="RNase_PH_archRRP42"/>
    <property type="match status" value="1"/>
</dbReference>
<evidence type="ECO:0000313" key="8">
    <source>
        <dbReference type="Proteomes" id="UP000002573"/>
    </source>
</evidence>
<dbReference type="InterPro" id="IPR027408">
    <property type="entry name" value="PNPase/RNase_PH_dom_sf"/>
</dbReference>
<dbReference type="InterPro" id="IPR050590">
    <property type="entry name" value="Exosome_comp_Rrp42_subfam"/>
</dbReference>
<dbReference type="InterPro" id="IPR001247">
    <property type="entry name" value="ExoRNase_PH_dom1"/>
</dbReference>
<keyword evidence="8" id="KW-1185">Reference proteome</keyword>
<reference evidence="7 8" key="2">
    <citation type="journal article" date="2011" name="Stand. Genomic Sci.">
        <title>Complete genome sequence of Staphylothermus hellenicus P8.</title>
        <authorList>
            <person name="Anderson I."/>
            <person name="Wirth R."/>
            <person name="Lucas S."/>
            <person name="Copeland A."/>
            <person name="Lapidus A."/>
            <person name="Cheng J.F."/>
            <person name="Goodwin L."/>
            <person name="Pitluck S."/>
            <person name="Davenport K."/>
            <person name="Detter J.C."/>
            <person name="Han C."/>
            <person name="Tapia R."/>
            <person name="Land M."/>
            <person name="Hauser L."/>
            <person name="Pati A."/>
            <person name="Mikhailova N."/>
            <person name="Woyke T."/>
            <person name="Klenk H.P."/>
            <person name="Kyrpides N."/>
            <person name="Ivanova N."/>
        </authorList>
    </citation>
    <scope>NUCLEOTIDE SEQUENCE [LARGE SCALE GENOMIC DNA]</scope>
    <source>
        <strain evidence="8">DSM 12710 / JCM 10830 / BK20S6-10-b1 / P8</strain>
    </source>
</reference>
<feature type="domain" description="Exoribonuclease phosphorolytic" evidence="5">
    <location>
        <begin position="36"/>
        <end position="171"/>
    </location>
</feature>